<dbReference type="EC" id="6.3.3.1" evidence="3 12"/>
<dbReference type="SUPFAM" id="SSF55326">
    <property type="entry name" value="PurM N-terminal domain-like"/>
    <property type="match status" value="1"/>
</dbReference>
<evidence type="ECO:0000256" key="1">
    <source>
        <dbReference type="ARBA" id="ARBA00004686"/>
    </source>
</evidence>
<dbReference type="AlphaFoldDB" id="A0AA44BEF4"/>
<dbReference type="PANTHER" id="PTHR10520">
    <property type="entry name" value="TRIFUNCTIONAL PURINE BIOSYNTHETIC PROTEIN ADENOSINE-3-RELATED"/>
    <property type="match status" value="1"/>
</dbReference>
<evidence type="ECO:0000256" key="10">
    <source>
        <dbReference type="ARBA" id="ARBA00033093"/>
    </source>
</evidence>
<evidence type="ECO:0000256" key="11">
    <source>
        <dbReference type="ARBA" id="ARBA00049057"/>
    </source>
</evidence>
<protein>
    <recommendedName>
        <fullName evidence="4 12">Phosphoribosylformylglycinamidine cyclo-ligase</fullName>
        <ecNumber evidence="3 12">6.3.3.1</ecNumber>
    </recommendedName>
    <alternativeName>
        <fullName evidence="9 12">AIR synthase</fullName>
    </alternativeName>
    <alternativeName>
        <fullName evidence="10 12">AIRS</fullName>
    </alternativeName>
    <alternativeName>
        <fullName evidence="8 12">Phosphoribosyl-aminoimidazole synthetase</fullName>
    </alternativeName>
</protein>
<reference evidence="15 16" key="1">
    <citation type="submission" date="2019-04" db="EMBL/GenBank/DDBJ databases">
        <title>Isachenkonia alkalipeptolytica gen. nov. sp. nov. a new anaerobic, alkiliphilic organothrophic bacterium capable to reduce synthesized ferrihydrite isolated from a soda lake.</title>
        <authorList>
            <person name="Toshchakov S.V."/>
            <person name="Zavarzina D.G."/>
            <person name="Zhilina T.N."/>
            <person name="Kostrikina N.A."/>
            <person name="Kublanov I.V."/>
        </authorList>
    </citation>
    <scope>NUCLEOTIDE SEQUENCE [LARGE SCALE GENOMIC DNA]</scope>
    <source>
        <strain evidence="15 16">Z-1701</strain>
    </source>
</reference>
<comment type="caution">
    <text evidence="15">The sequence shown here is derived from an EMBL/GenBank/DDBJ whole genome shotgun (WGS) entry which is preliminary data.</text>
</comment>
<dbReference type="Pfam" id="PF00586">
    <property type="entry name" value="AIRS"/>
    <property type="match status" value="1"/>
</dbReference>
<organism evidence="15 16">
    <name type="scientific">Isachenkonia alkalipeptolytica</name>
    <dbReference type="NCBI Taxonomy" id="2565777"/>
    <lineage>
        <taxon>Bacteria</taxon>
        <taxon>Bacillati</taxon>
        <taxon>Bacillota</taxon>
        <taxon>Clostridia</taxon>
        <taxon>Eubacteriales</taxon>
        <taxon>Clostridiaceae</taxon>
        <taxon>Isachenkonia</taxon>
    </lineage>
</organism>
<dbReference type="FunFam" id="3.90.650.10:FF:000001">
    <property type="entry name" value="Phosphoribosylformylglycinamidine cyclo-ligase"/>
    <property type="match status" value="1"/>
</dbReference>
<evidence type="ECO:0000256" key="5">
    <source>
        <dbReference type="ARBA" id="ARBA00022598"/>
    </source>
</evidence>
<name>A0AA44BEF4_9CLOT</name>
<comment type="pathway">
    <text evidence="1 12">Purine metabolism; IMP biosynthesis via de novo pathway; 5-amino-1-(5-phospho-D-ribosyl)imidazole from N(2)-formyl-N(1)-(5-phospho-D-ribosyl)glycinamide: step 2/2.</text>
</comment>
<evidence type="ECO:0000256" key="2">
    <source>
        <dbReference type="ARBA" id="ARBA00010280"/>
    </source>
</evidence>
<evidence type="ECO:0000313" key="15">
    <source>
        <dbReference type="EMBL" id="NBG87476.1"/>
    </source>
</evidence>
<comment type="subcellular location">
    <subcellularLocation>
        <location evidence="12">Cytoplasm</location>
    </subcellularLocation>
</comment>
<keyword evidence="16" id="KW-1185">Reference proteome</keyword>
<dbReference type="InterPro" id="IPR010918">
    <property type="entry name" value="PurM-like_C_dom"/>
</dbReference>
<dbReference type="RefSeq" id="WP_160718927.1">
    <property type="nucleotide sequence ID" value="NZ_SUMG01000002.1"/>
</dbReference>
<keyword evidence="6 12" id="KW-0547">Nucleotide-binding</keyword>
<evidence type="ECO:0000256" key="3">
    <source>
        <dbReference type="ARBA" id="ARBA00013047"/>
    </source>
</evidence>
<keyword evidence="12" id="KW-0963">Cytoplasm</keyword>
<evidence type="ECO:0000256" key="6">
    <source>
        <dbReference type="ARBA" id="ARBA00022741"/>
    </source>
</evidence>
<dbReference type="InterPro" id="IPR036676">
    <property type="entry name" value="PurM-like_C_sf"/>
</dbReference>
<dbReference type="GO" id="GO:0005829">
    <property type="term" value="C:cytosol"/>
    <property type="evidence" value="ECO:0007669"/>
    <property type="project" value="TreeGrafter"/>
</dbReference>
<comment type="similarity">
    <text evidence="2 12">Belongs to the AIR synthase family.</text>
</comment>
<dbReference type="CDD" id="cd02196">
    <property type="entry name" value="PurM"/>
    <property type="match status" value="1"/>
</dbReference>
<evidence type="ECO:0000313" key="16">
    <source>
        <dbReference type="Proteomes" id="UP000449710"/>
    </source>
</evidence>
<evidence type="ECO:0000256" key="12">
    <source>
        <dbReference type="HAMAP-Rule" id="MF_00741"/>
    </source>
</evidence>
<dbReference type="FunFam" id="3.30.1330.10:FF:000001">
    <property type="entry name" value="Phosphoribosylformylglycinamidine cyclo-ligase"/>
    <property type="match status" value="1"/>
</dbReference>
<dbReference type="PANTHER" id="PTHR10520:SF12">
    <property type="entry name" value="TRIFUNCTIONAL PURINE BIOSYNTHETIC PROTEIN ADENOSINE-3"/>
    <property type="match status" value="1"/>
</dbReference>
<dbReference type="GO" id="GO:0006189">
    <property type="term" value="P:'de novo' IMP biosynthetic process"/>
    <property type="evidence" value="ECO:0007669"/>
    <property type="project" value="UniProtKB-UniRule"/>
</dbReference>
<feature type="domain" description="PurM-like C-terminal" evidence="14">
    <location>
        <begin position="173"/>
        <end position="339"/>
    </location>
</feature>
<dbReference type="GO" id="GO:0004637">
    <property type="term" value="F:phosphoribosylamine-glycine ligase activity"/>
    <property type="evidence" value="ECO:0007669"/>
    <property type="project" value="TreeGrafter"/>
</dbReference>
<comment type="catalytic activity">
    <reaction evidence="11 12">
        <text>2-formamido-N(1)-(5-O-phospho-beta-D-ribosyl)acetamidine + ATP = 5-amino-1-(5-phospho-beta-D-ribosyl)imidazole + ADP + phosphate + H(+)</text>
        <dbReference type="Rhea" id="RHEA:23032"/>
        <dbReference type="ChEBI" id="CHEBI:15378"/>
        <dbReference type="ChEBI" id="CHEBI:30616"/>
        <dbReference type="ChEBI" id="CHEBI:43474"/>
        <dbReference type="ChEBI" id="CHEBI:137981"/>
        <dbReference type="ChEBI" id="CHEBI:147287"/>
        <dbReference type="ChEBI" id="CHEBI:456216"/>
        <dbReference type="EC" id="6.3.3.1"/>
    </reaction>
</comment>
<keyword evidence="7 12" id="KW-0067">ATP-binding</keyword>
<dbReference type="Proteomes" id="UP000449710">
    <property type="component" value="Unassembled WGS sequence"/>
</dbReference>
<dbReference type="HAMAP" id="MF_00741">
    <property type="entry name" value="AIRS"/>
    <property type="match status" value="1"/>
</dbReference>
<feature type="domain" description="PurM-like N-terminal" evidence="13">
    <location>
        <begin position="56"/>
        <end position="161"/>
    </location>
</feature>
<dbReference type="Gene3D" id="3.30.1330.10">
    <property type="entry name" value="PurM-like, N-terminal domain"/>
    <property type="match status" value="1"/>
</dbReference>
<accession>A0AA44BEF4</accession>
<dbReference type="InterPro" id="IPR016188">
    <property type="entry name" value="PurM-like_N"/>
</dbReference>
<evidence type="ECO:0000256" key="8">
    <source>
        <dbReference type="ARBA" id="ARBA00031908"/>
    </source>
</evidence>
<dbReference type="SUPFAM" id="SSF56042">
    <property type="entry name" value="PurM C-terminal domain-like"/>
    <property type="match status" value="1"/>
</dbReference>
<proteinExistence type="inferred from homology"/>
<keyword evidence="12" id="KW-0658">Purine biosynthesis</keyword>
<dbReference type="InterPro" id="IPR036921">
    <property type="entry name" value="PurM-like_N_sf"/>
</dbReference>
<sequence>MNNTYKSAGVDVEEGQKAVELMKNAVKETFTNNVLTGLGGFGGLFELDMEGINKPVLVSGTDGVGTKLKLAFMMDQHDTIGQDCVAMCVNDILCQGAKPLFFLDYLATGKLKAERAETIVTGIAKACKESGAALIGGETAEMPGFYDEGEYDLAGFVVGIVDKERIITGENIRPGDALVGIASSGVHSNGFSLARKIFFEQENMKPTEHSLRLGKTIGEALLTPTKLYVKPILTLLDTVKVKGMSHITGGGFYENIPRMLPEGTGVKIKENSFPVPEIFKMIQDMGKIDEREMYKTFNMGIGMVLAVSPEDLEKTLTTLKASGEEAYPIGEIIKETKESRESVIVWKE</sequence>
<gene>
    <name evidence="12" type="primary">purM</name>
    <name evidence="15" type="ORF">ISALK_03090</name>
</gene>
<dbReference type="Gene3D" id="3.90.650.10">
    <property type="entry name" value="PurM-like C-terminal domain"/>
    <property type="match status" value="1"/>
</dbReference>
<dbReference type="GO" id="GO:0005524">
    <property type="term" value="F:ATP binding"/>
    <property type="evidence" value="ECO:0007669"/>
    <property type="project" value="UniProtKB-KW"/>
</dbReference>
<dbReference type="GO" id="GO:0004641">
    <property type="term" value="F:phosphoribosylformylglycinamidine cyclo-ligase activity"/>
    <property type="evidence" value="ECO:0007669"/>
    <property type="project" value="UniProtKB-UniRule"/>
</dbReference>
<dbReference type="Pfam" id="PF02769">
    <property type="entry name" value="AIRS_C"/>
    <property type="match status" value="1"/>
</dbReference>
<dbReference type="EMBL" id="SUMG01000002">
    <property type="protein sequence ID" value="NBG87476.1"/>
    <property type="molecule type" value="Genomic_DNA"/>
</dbReference>
<dbReference type="NCBIfam" id="TIGR00878">
    <property type="entry name" value="purM"/>
    <property type="match status" value="1"/>
</dbReference>
<evidence type="ECO:0000256" key="4">
    <source>
        <dbReference type="ARBA" id="ARBA00020367"/>
    </source>
</evidence>
<evidence type="ECO:0000256" key="7">
    <source>
        <dbReference type="ARBA" id="ARBA00022840"/>
    </source>
</evidence>
<dbReference type="GO" id="GO:0046084">
    <property type="term" value="P:adenine biosynthetic process"/>
    <property type="evidence" value="ECO:0007669"/>
    <property type="project" value="TreeGrafter"/>
</dbReference>
<dbReference type="InterPro" id="IPR004733">
    <property type="entry name" value="PurM_cligase"/>
</dbReference>
<evidence type="ECO:0000256" key="9">
    <source>
        <dbReference type="ARBA" id="ARBA00032931"/>
    </source>
</evidence>
<evidence type="ECO:0000259" key="14">
    <source>
        <dbReference type="Pfam" id="PF02769"/>
    </source>
</evidence>
<evidence type="ECO:0000259" key="13">
    <source>
        <dbReference type="Pfam" id="PF00586"/>
    </source>
</evidence>
<keyword evidence="5 12" id="KW-0436">Ligase</keyword>